<evidence type="ECO:0000313" key="7">
    <source>
        <dbReference type="RefSeq" id="XP_028384637.1"/>
    </source>
</evidence>
<dbReference type="Pfam" id="PF00021">
    <property type="entry name" value="UPAR_LY6"/>
    <property type="match status" value="1"/>
</dbReference>
<dbReference type="OrthoDB" id="4779276at2759"/>
<evidence type="ECO:0000259" key="3">
    <source>
        <dbReference type="Pfam" id="PF00021"/>
    </source>
</evidence>
<dbReference type="Proteomes" id="UP000504628">
    <property type="component" value="Chromosome 13"/>
</dbReference>
<dbReference type="InterPro" id="IPR052671">
    <property type="entry name" value="Acrosomal_SP-10-like"/>
</dbReference>
<dbReference type="GeneID" id="114510128"/>
<evidence type="ECO:0000313" key="6">
    <source>
        <dbReference type="Proteomes" id="UP000664940"/>
    </source>
</evidence>
<evidence type="ECO:0000256" key="1">
    <source>
        <dbReference type="SAM" id="MobiDB-lite"/>
    </source>
</evidence>
<feature type="compositionally biased region" description="Polar residues" evidence="1">
    <location>
        <begin position="123"/>
        <end position="142"/>
    </location>
</feature>
<gene>
    <name evidence="7" type="primary">ACRV1</name>
    <name evidence="4" type="ORF">HJG60_000221</name>
</gene>
<feature type="region of interest" description="Disordered" evidence="1">
    <location>
        <begin position="18"/>
        <end position="192"/>
    </location>
</feature>
<dbReference type="EMBL" id="JABVXQ010000013">
    <property type="protein sequence ID" value="KAF6080375.1"/>
    <property type="molecule type" value="Genomic_DNA"/>
</dbReference>
<feature type="chain" id="PRO_5044641955" evidence="2">
    <location>
        <begin position="19"/>
        <end position="279"/>
    </location>
</feature>
<reference evidence="4 6" key="1">
    <citation type="journal article" date="2020" name="Nature">
        <title>Six reference-quality genomes reveal evolution of bat adaptations.</title>
        <authorList>
            <person name="Jebb D."/>
            <person name="Huang Z."/>
            <person name="Pippel M."/>
            <person name="Hughes G.M."/>
            <person name="Lavrichenko K."/>
            <person name="Devanna P."/>
            <person name="Winkler S."/>
            <person name="Jermiin L.S."/>
            <person name="Skirmuntt E.C."/>
            <person name="Katzourakis A."/>
            <person name="Burkitt-Gray L."/>
            <person name="Ray D.A."/>
            <person name="Sullivan K.A.M."/>
            <person name="Roscito J.G."/>
            <person name="Kirilenko B.M."/>
            <person name="Davalos L.M."/>
            <person name="Corthals A.P."/>
            <person name="Power M.L."/>
            <person name="Jones G."/>
            <person name="Ransome R.D."/>
            <person name="Dechmann D.K.N."/>
            <person name="Locatelli A.G."/>
            <person name="Puechmaille S.J."/>
            <person name="Fedrigo O."/>
            <person name="Jarvis E.D."/>
            <person name="Hiller M."/>
            <person name="Vernes S.C."/>
            <person name="Myers E.W."/>
            <person name="Teeling E.C."/>
        </authorList>
    </citation>
    <scope>NUCLEOTIDE SEQUENCE [LARGE SCALE GENOMIC DNA]</scope>
    <source>
        <strain evidence="4">Bat1K_MPI-CBG_1</strain>
    </source>
</reference>
<dbReference type="PANTHER" id="PTHR17571">
    <property type="entry name" value="URINARY PROTEIN RUP /ACROSOMAL PROTEIN SP-10"/>
    <property type="match status" value="1"/>
</dbReference>
<feature type="domain" description="UPAR/Ly6" evidence="3">
    <location>
        <begin position="201"/>
        <end position="278"/>
    </location>
</feature>
<keyword evidence="2" id="KW-0732">Signal</keyword>
<sequence>MKEFLLLMFLYLLGSARGASGKPDKPPGSTNHQASVQRLSGEHSSLSNPSGKAAMYMTSPGKIALSERPSEEHTLVGRALGEHGSGKHTSGEPSSSEHAAGSEHAADEQPSGDQPSGEKPFSDQPSGDSGEQPSGDQSSGEQPSGRKPLGDQSLDEKPSGEQALGEDDLGEPASGEQDSGDKQLGELPADIPLSNASSGSALKCVTCSYMSDQGKCLRGEGVCSAQKSQQCMLKKIFEAGKLQFMVQGCENMCPSMNLFSHGTRMHIICCKNQSFCNRI</sequence>
<evidence type="ECO:0000256" key="2">
    <source>
        <dbReference type="SAM" id="SignalP"/>
    </source>
</evidence>
<dbReference type="RefSeq" id="XP_028384637.1">
    <property type="nucleotide sequence ID" value="XM_028528836.2"/>
</dbReference>
<dbReference type="CTD" id="56"/>
<proteinExistence type="predicted"/>
<accession>A0A6J2MWU7</accession>
<evidence type="ECO:0000313" key="4">
    <source>
        <dbReference type="EMBL" id="KAF6080375.1"/>
    </source>
</evidence>
<name>A0A6J2MWU7_9CHIR</name>
<reference evidence="7" key="2">
    <citation type="submission" date="2025-04" db="UniProtKB">
        <authorList>
            <consortium name="RefSeq"/>
        </authorList>
    </citation>
    <scope>IDENTIFICATION</scope>
    <source>
        <tissue evidence="7">Muscle</tissue>
    </source>
</reference>
<dbReference type="PANTHER" id="PTHR17571:SF34">
    <property type="entry name" value="ACROSOMAL PROTEIN SP-10"/>
    <property type="match status" value="1"/>
</dbReference>
<feature type="compositionally biased region" description="Polar residues" evidence="1">
    <location>
        <begin position="28"/>
        <end position="50"/>
    </location>
</feature>
<evidence type="ECO:0000313" key="5">
    <source>
        <dbReference type="Proteomes" id="UP000504628"/>
    </source>
</evidence>
<feature type="compositionally biased region" description="Basic and acidic residues" evidence="1">
    <location>
        <begin position="68"/>
        <end position="85"/>
    </location>
</feature>
<keyword evidence="5" id="KW-1185">Reference proteome</keyword>
<dbReference type="CDD" id="cd23628">
    <property type="entry name" value="TFP_LU_ECD_SP10_like"/>
    <property type="match status" value="1"/>
</dbReference>
<organism evidence="5 7">
    <name type="scientific">Phyllostomus discolor</name>
    <name type="common">pale spear-nosed bat</name>
    <dbReference type="NCBI Taxonomy" id="89673"/>
    <lineage>
        <taxon>Eukaryota</taxon>
        <taxon>Metazoa</taxon>
        <taxon>Chordata</taxon>
        <taxon>Craniata</taxon>
        <taxon>Vertebrata</taxon>
        <taxon>Euteleostomi</taxon>
        <taxon>Mammalia</taxon>
        <taxon>Eutheria</taxon>
        <taxon>Laurasiatheria</taxon>
        <taxon>Chiroptera</taxon>
        <taxon>Yangochiroptera</taxon>
        <taxon>Phyllostomidae</taxon>
        <taxon>Phyllostominae</taxon>
        <taxon>Phyllostomus</taxon>
    </lineage>
</organism>
<protein>
    <submittedName>
        <fullName evidence="7">Acrosomal protein SP-10</fullName>
    </submittedName>
    <submittedName>
        <fullName evidence="4">Acrosomal vesicle protein 1</fullName>
    </submittedName>
</protein>
<dbReference type="AlphaFoldDB" id="A0A6J2MWU7"/>
<feature type="signal peptide" evidence="2">
    <location>
        <begin position="1"/>
        <end position="18"/>
    </location>
</feature>
<dbReference type="Proteomes" id="UP000664940">
    <property type="component" value="Unassembled WGS sequence"/>
</dbReference>
<dbReference type="KEGG" id="pdic:114510128"/>
<dbReference type="InterPro" id="IPR016054">
    <property type="entry name" value="LY6_UPA_recep-like"/>
</dbReference>